<organism evidence="1 2">
    <name type="scientific">Enterococcus faecium R496</name>
    <dbReference type="NCBI Taxonomy" id="1134836"/>
    <lineage>
        <taxon>Bacteria</taxon>
        <taxon>Bacillati</taxon>
        <taxon>Bacillota</taxon>
        <taxon>Bacilli</taxon>
        <taxon>Lactobacillales</taxon>
        <taxon>Enterococcaceae</taxon>
        <taxon>Enterococcus</taxon>
    </lineage>
</organism>
<protein>
    <submittedName>
        <fullName evidence="1">Uncharacterized protein</fullName>
    </submittedName>
</protein>
<accession>A0AAV3GRV9</accession>
<evidence type="ECO:0000313" key="1">
    <source>
        <dbReference type="EMBL" id="EJX48313.1"/>
    </source>
</evidence>
<gene>
    <name evidence="1" type="ORF">HMPREF1378_02935</name>
</gene>
<name>A0AAV3GRV9_ENTFC</name>
<comment type="caution">
    <text evidence="1">The sequence shown here is derived from an EMBL/GenBank/DDBJ whole genome shotgun (WGS) entry which is preliminary data.</text>
</comment>
<dbReference type="AlphaFoldDB" id="A0AAV3GRV9"/>
<dbReference type="EMBL" id="AMAH01000250">
    <property type="protein sequence ID" value="EJX48313.1"/>
    <property type="molecule type" value="Genomic_DNA"/>
</dbReference>
<reference evidence="1 2" key="1">
    <citation type="submission" date="2012-04" db="EMBL/GenBank/DDBJ databases">
        <authorList>
            <person name="Weinstock G."/>
            <person name="Sodergren E."/>
            <person name="Lobos E.A."/>
            <person name="Fulton L."/>
            <person name="Fulton R."/>
            <person name="Courtney L."/>
            <person name="Fronick C."/>
            <person name="O'Laughlin M."/>
            <person name="Godfrey J."/>
            <person name="Wilson R.M."/>
            <person name="Miner T."/>
            <person name="Farmer C."/>
            <person name="Delehaunty K."/>
            <person name="Cordes M."/>
            <person name="Minx P."/>
            <person name="Tomlinson C."/>
            <person name="Chen J."/>
            <person name="Wollam A."/>
            <person name="Pepin K.H."/>
            <person name="Bhonagiri V."/>
            <person name="Zhang X."/>
            <person name="Suruliraj S."/>
            <person name="Warren W."/>
            <person name="Mitreva M."/>
            <person name="Mardis E.R."/>
            <person name="Wilson R.K."/>
        </authorList>
    </citation>
    <scope>NUCLEOTIDE SEQUENCE [LARGE SCALE GENOMIC DNA]</scope>
    <source>
        <strain evidence="1 2">R496</strain>
    </source>
</reference>
<sequence length="50" mass="5496">MKLSVEGTPEEIQELLQAIGSSKEQKVSVSNSDIDGICNCLNREKISNPY</sequence>
<proteinExistence type="predicted"/>
<dbReference type="RefSeq" id="WP_002296602.1">
    <property type="nucleotide sequence ID" value="NZ_JH808709.1"/>
</dbReference>
<evidence type="ECO:0000313" key="2">
    <source>
        <dbReference type="Proteomes" id="UP000006402"/>
    </source>
</evidence>
<dbReference type="Proteomes" id="UP000006402">
    <property type="component" value="Unassembled WGS sequence"/>
</dbReference>